<protein>
    <recommendedName>
        <fullName evidence="3">Roadblock/LAMTOR2 domain-containing protein</fullName>
    </recommendedName>
</protein>
<dbReference type="EMBL" id="CP104013">
    <property type="protein sequence ID" value="UYP47319.1"/>
    <property type="molecule type" value="Genomic_DNA"/>
</dbReference>
<evidence type="ECO:0000313" key="2">
    <source>
        <dbReference type="Proteomes" id="UP001208689"/>
    </source>
</evidence>
<name>A0ABY6HUY2_9ARCH</name>
<proteinExistence type="predicted"/>
<accession>A0ABY6HUY2</accession>
<sequence>MILDEDIKKTSVIEAFFKSKIIQEIVEHKVEIYTITKEGTLLCKYSILGIEETERDQLMSGFLMALNVFAKDIGFPSGVSLIRSGNLEARFSSGDYVFSVLIIDYSMPLGLMTEPILSGLSKELCDIFEETYKEVLLKGSKTNVYRPSDFLGFQSQITKIIDRYGRETDELYQKLVLIESMYAKVPQKWILPLIEKVHDGIDLVEELRKIPSIYRNQLKTAIDKVYFDSMPLWEIFAISTIPDDIFN</sequence>
<reference evidence="1" key="1">
    <citation type="submission" date="2022-09" db="EMBL/GenBank/DDBJ databases">
        <title>Actin cytoskeleton and complex cell architecture in an #Asgard archaeon.</title>
        <authorList>
            <person name="Ponce Toledo R.I."/>
            <person name="Schleper C."/>
            <person name="Rodrigues Oliveira T."/>
            <person name="Wollweber F."/>
            <person name="Xu J."/>
            <person name="Rittmann S."/>
            <person name="Klingl A."/>
            <person name="Pilhofer M."/>
        </authorList>
    </citation>
    <scope>NUCLEOTIDE SEQUENCE</scope>
    <source>
        <strain evidence="1">B-35</strain>
    </source>
</reference>
<gene>
    <name evidence="1" type="ORF">NEF87_003604</name>
</gene>
<organism evidence="1 2">
    <name type="scientific">Candidatus Lokiarchaeum ossiferum</name>
    <dbReference type="NCBI Taxonomy" id="2951803"/>
    <lineage>
        <taxon>Archaea</taxon>
        <taxon>Promethearchaeati</taxon>
        <taxon>Promethearchaeota</taxon>
        <taxon>Promethearchaeia</taxon>
        <taxon>Promethearchaeales</taxon>
        <taxon>Promethearchaeaceae</taxon>
        <taxon>Candidatus Lokiarchaeum</taxon>
    </lineage>
</organism>
<evidence type="ECO:0008006" key="3">
    <source>
        <dbReference type="Google" id="ProtNLM"/>
    </source>
</evidence>
<dbReference type="Proteomes" id="UP001208689">
    <property type="component" value="Chromosome"/>
</dbReference>
<keyword evidence="2" id="KW-1185">Reference proteome</keyword>
<evidence type="ECO:0000313" key="1">
    <source>
        <dbReference type="EMBL" id="UYP47319.1"/>
    </source>
</evidence>